<comment type="caution">
    <text evidence="8">The sequence shown here is derived from an EMBL/GenBank/DDBJ whole genome shotgun (WGS) entry which is preliminary data.</text>
</comment>
<dbReference type="PROSITE" id="PS50879">
    <property type="entry name" value="RNASE_H_1"/>
    <property type="match status" value="1"/>
</dbReference>
<keyword evidence="6" id="KW-0695">RNA-directed DNA polymerase</keyword>
<keyword evidence="5" id="KW-0378">Hydrolase</keyword>
<sequence length="110" mass="12570">SNHHWIMKPRISLQPLTDAITVFTDAGKKSMKAAATWKQDERWENQIIFAQPNDSLQTLELAAVVWALGNWLHVPVNIVSDSMYVVGIVQRIEDAMIKEVSNDRLSELLW</sequence>
<keyword evidence="1" id="KW-0808">Transferase</keyword>
<dbReference type="SUPFAM" id="SSF53098">
    <property type="entry name" value="Ribonuclease H-like"/>
    <property type="match status" value="1"/>
</dbReference>
<evidence type="ECO:0000313" key="8">
    <source>
        <dbReference type="EMBL" id="NXN11731.1"/>
    </source>
</evidence>
<feature type="non-terminal residue" evidence="8">
    <location>
        <position position="1"/>
    </location>
</feature>
<keyword evidence="3" id="KW-0540">Nuclease</keyword>
<keyword evidence="2" id="KW-0548">Nucleotidyltransferase</keyword>
<dbReference type="EMBL" id="VXBD01006513">
    <property type="protein sequence ID" value="NXN11731.1"/>
    <property type="molecule type" value="Genomic_DNA"/>
</dbReference>
<evidence type="ECO:0000313" key="9">
    <source>
        <dbReference type="Proteomes" id="UP000557230"/>
    </source>
</evidence>
<evidence type="ECO:0000256" key="1">
    <source>
        <dbReference type="ARBA" id="ARBA00022679"/>
    </source>
</evidence>
<dbReference type="PANTHER" id="PTHR41694">
    <property type="entry name" value="ENDOGENOUS RETROVIRUS GROUP K MEMBER POL PROTEIN"/>
    <property type="match status" value="1"/>
</dbReference>
<dbReference type="InterPro" id="IPR036397">
    <property type="entry name" value="RNaseH_sf"/>
</dbReference>
<accession>A0A7L1GEM5</accession>
<dbReference type="Proteomes" id="UP000557230">
    <property type="component" value="Unassembled WGS sequence"/>
</dbReference>
<dbReference type="PANTHER" id="PTHR41694:SF3">
    <property type="entry name" value="RNA-DIRECTED DNA POLYMERASE-RELATED"/>
    <property type="match status" value="1"/>
</dbReference>
<dbReference type="InterPro" id="IPR002156">
    <property type="entry name" value="RNaseH_domain"/>
</dbReference>
<feature type="non-terminal residue" evidence="8">
    <location>
        <position position="110"/>
    </location>
</feature>
<dbReference type="GO" id="GO:0004523">
    <property type="term" value="F:RNA-DNA hybrid ribonuclease activity"/>
    <property type="evidence" value="ECO:0007669"/>
    <property type="project" value="InterPro"/>
</dbReference>
<organism evidence="8 9">
    <name type="scientific">Indicator maculatus</name>
    <name type="common">spotted honeyguide</name>
    <dbReference type="NCBI Taxonomy" id="545262"/>
    <lineage>
        <taxon>Eukaryota</taxon>
        <taxon>Metazoa</taxon>
        <taxon>Chordata</taxon>
        <taxon>Craniata</taxon>
        <taxon>Vertebrata</taxon>
        <taxon>Euteleostomi</taxon>
        <taxon>Archelosauria</taxon>
        <taxon>Archosauria</taxon>
        <taxon>Dinosauria</taxon>
        <taxon>Saurischia</taxon>
        <taxon>Theropoda</taxon>
        <taxon>Coelurosauria</taxon>
        <taxon>Aves</taxon>
        <taxon>Neognathae</taxon>
        <taxon>Neoaves</taxon>
        <taxon>Telluraves</taxon>
        <taxon>Coraciimorphae</taxon>
        <taxon>Piciformes</taxon>
        <taxon>Indicatoridae</taxon>
        <taxon>Indicator</taxon>
    </lineage>
</organism>
<dbReference type="OrthoDB" id="9395371at2759"/>
<reference evidence="8 9" key="1">
    <citation type="submission" date="2019-09" db="EMBL/GenBank/DDBJ databases">
        <title>Bird 10,000 Genomes (B10K) Project - Family phase.</title>
        <authorList>
            <person name="Zhang G."/>
        </authorList>
    </citation>
    <scope>NUCLEOTIDE SEQUENCE [LARGE SCALE GENOMIC DNA]</scope>
    <source>
        <strain evidence="8">B10K-DU-001-78</strain>
        <tissue evidence="8">Muscle</tissue>
    </source>
</reference>
<dbReference type="Pfam" id="PF00075">
    <property type="entry name" value="RNase_H"/>
    <property type="match status" value="1"/>
</dbReference>
<name>A0A7L1GEM5_9PICI</name>
<evidence type="ECO:0000256" key="6">
    <source>
        <dbReference type="ARBA" id="ARBA00022918"/>
    </source>
</evidence>
<dbReference type="InterPro" id="IPR012337">
    <property type="entry name" value="RNaseH-like_sf"/>
</dbReference>
<proteinExistence type="predicted"/>
<evidence type="ECO:0000259" key="7">
    <source>
        <dbReference type="PROSITE" id="PS50879"/>
    </source>
</evidence>
<evidence type="ECO:0000256" key="2">
    <source>
        <dbReference type="ARBA" id="ARBA00022695"/>
    </source>
</evidence>
<feature type="domain" description="RNase H type-1" evidence="7">
    <location>
        <begin position="16"/>
        <end position="110"/>
    </location>
</feature>
<gene>
    <name evidence="8" type="primary">Ervk6_2</name>
    <name evidence="8" type="ORF">INDMAC_R15215</name>
</gene>
<dbReference type="GO" id="GO:0035613">
    <property type="term" value="F:RNA stem-loop binding"/>
    <property type="evidence" value="ECO:0007669"/>
    <property type="project" value="TreeGrafter"/>
</dbReference>
<evidence type="ECO:0000256" key="4">
    <source>
        <dbReference type="ARBA" id="ARBA00022759"/>
    </source>
</evidence>
<evidence type="ECO:0000256" key="3">
    <source>
        <dbReference type="ARBA" id="ARBA00022722"/>
    </source>
</evidence>
<dbReference type="Gene3D" id="3.30.420.10">
    <property type="entry name" value="Ribonuclease H-like superfamily/Ribonuclease H"/>
    <property type="match status" value="1"/>
</dbReference>
<protein>
    <submittedName>
        <fullName evidence="8">POK6 protein</fullName>
    </submittedName>
</protein>
<keyword evidence="9" id="KW-1185">Reference proteome</keyword>
<dbReference type="AlphaFoldDB" id="A0A7L1GEM5"/>
<evidence type="ECO:0000256" key="5">
    <source>
        <dbReference type="ARBA" id="ARBA00022801"/>
    </source>
</evidence>
<keyword evidence="4" id="KW-0255">Endonuclease</keyword>
<dbReference type="GO" id="GO:0003964">
    <property type="term" value="F:RNA-directed DNA polymerase activity"/>
    <property type="evidence" value="ECO:0007669"/>
    <property type="project" value="UniProtKB-KW"/>
</dbReference>